<evidence type="ECO:0000313" key="2">
    <source>
        <dbReference type="Proteomes" id="UP000241769"/>
    </source>
</evidence>
<accession>A0A2P6N311</accession>
<dbReference type="AlphaFoldDB" id="A0A2P6N311"/>
<organism evidence="1 2">
    <name type="scientific">Planoprotostelium fungivorum</name>
    <dbReference type="NCBI Taxonomy" id="1890364"/>
    <lineage>
        <taxon>Eukaryota</taxon>
        <taxon>Amoebozoa</taxon>
        <taxon>Evosea</taxon>
        <taxon>Variosea</taxon>
        <taxon>Cavosteliida</taxon>
        <taxon>Cavosteliaceae</taxon>
        <taxon>Planoprotostelium</taxon>
    </lineage>
</organism>
<dbReference type="EMBL" id="MDYQ01000230">
    <property type="protein sequence ID" value="PRP78312.1"/>
    <property type="molecule type" value="Genomic_DNA"/>
</dbReference>
<sequence length="105" mass="11929">MSRVLNVIGFSSCPFFQRAGGMANGLAREGKVTANVKALDPKPQFQEWLSKNRTNFKGAENHSTCPFVYYDKDFIGGCDNLFSWLKKNHPDANTTKEFNKFYPKI</sequence>
<protein>
    <recommendedName>
        <fullName evidence="3">Glutaredoxin domain-containing protein</fullName>
    </recommendedName>
</protein>
<comment type="caution">
    <text evidence="1">The sequence shown here is derived from an EMBL/GenBank/DDBJ whole genome shotgun (WGS) entry which is preliminary data.</text>
</comment>
<gene>
    <name evidence="1" type="ORF">PROFUN_13808</name>
</gene>
<dbReference type="OrthoDB" id="2114940at2759"/>
<dbReference type="Proteomes" id="UP000241769">
    <property type="component" value="Unassembled WGS sequence"/>
</dbReference>
<evidence type="ECO:0008006" key="3">
    <source>
        <dbReference type="Google" id="ProtNLM"/>
    </source>
</evidence>
<name>A0A2P6N311_9EUKA</name>
<keyword evidence="2" id="KW-1185">Reference proteome</keyword>
<dbReference type="InParanoid" id="A0A2P6N311"/>
<dbReference type="Gene3D" id="3.40.30.10">
    <property type="entry name" value="Glutaredoxin"/>
    <property type="match status" value="1"/>
</dbReference>
<proteinExistence type="predicted"/>
<reference evidence="1 2" key="1">
    <citation type="journal article" date="2018" name="Genome Biol. Evol.">
        <title>Multiple Roots of Fruiting Body Formation in Amoebozoa.</title>
        <authorList>
            <person name="Hillmann F."/>
            <person name="Forbes G."/>
            <person name="Novohradska S."/>
            <person name="Ferling I."/>
            <person name="Riege K."/>
            <person name="Groth M."/>
            <person name="Westermann M."/>
            <person name="Marz M."/>
            <person name="Spaller T."/>
            <person name="Winckler T."/>
            <person name="Schaap P."/>
            <person name="Glockner G."/>
        </authorList>
    </citation>
    <scope>NUCLEOTIDE SEQUENCE [LARGE SCALE GENOMIC DNA]</scope>
    <source>
        <strain evidence="1 2">Jena</strain>
    </source>
</reference>
<evidence type="ECO:0000313" key="1">
    <source>
        <dbReference type="EMBL" id="PRP78312.1"/>
    </source>
</evidence>